<evidence type="ECO:0000256" key="1">
    <source>
        <dbReference type="ARBA" id="ARBA00004342"/>
    </source>
</evidence>
<reference evidence="9" key="2">
    <citation type="submission" date="2025-09" db="UniProtKB">
        <authorList>
            <consortium name="Ensembl"/>
        </authorList>
    </citation>
    <scope>IDENTIFICATION</scope>
</reference>
<reference evidence="9" key="1">
    <citation type="submission" date="2025-08" db="UniProtKB">
        <authorList>
            <consortium name="Ensembl"/>
        </authorList>
    </citation>
    <scope>IDENTIFICATION</scope>
</reference>
<keyword evidence="2" id="KW-1003">Cell membrane</keyword>
<dbReference type="PANTHER" id="PTHR10498">
    <property type="entry name" value="PARALEMMIN-RELATED"/>
    <property type="match status" value="1"/>
</dbReference>
<evidence type="ECO:0000256" key="6">
    <source>
        <dbReference type="ARBA" id="ARBA00023288"/>
    </source>
</evidence>
<keyword evidence="5" id="KW-0472">Membrane</keyword>
<protein>
    <submittedName>
        <fullName evidence="9">PALM2 and AKAP2 fusion</fullName>
    </submittedName>
</protein>
<evidence type="ECO:0000256" key="8">
    <source>
        <dbReference type="SAM" id="MobiDB-lite"/>
    </source>
</evidence>
<dbReference type="PANTHER" id="PTHR10498:SF10">
    <property type="entry name" value="PALM2 AND AKAP2 FUSION-RELATED"/>
    <property type="match status" value="1"/>
</dbReference>
<evidence type="ECO:0000256" key="5">
    <source>
        <dbReference type="ARBA" id="ARBA00023136"/>
    </source>
</evidence>
<dbReference type="GO" id="GO:0008360">
    <property type="term" value="P:regulation of cell shape"/>
    <property type="evidence" value="ECO:0007669"/>
    <property type="project" value="InterPro"/>
</dbReference>
<evidence type="ECO:0000256" key="7">
    <source>
        <dbReference type="SAM" id="Coils"/>
    </source>
</evidence>
<organism evidence="9 10">
    <name type="scientific">Kryptolebias marmoratus</name>
    <name type="common">Mangrove killifish</name>
    <name type="synonym">Rivulus marmoratus</name>
    <dbReference type="NCBI Taxonomy" id="37003"/>
    <lineage>
        <taxon>Eukaryota</taxon>
        <taxon>Metazoa</taxon>
        <taxon>Chordata</taxon>
        <taxon>Craniata</taxon>
        <taxon>Vertebrata</taxon>
        <taxon>Euteleostomi</taxon>
        <taxon>Actinopterygii</taxon>
        <taxon>Neopterygii</taxon>
        <taxon>Teleostei</taxon>
        <taxon>Neoteleostei</taxon>
        <taxon>Acanthomorphata</taxon>
        <taxon>Ovalentaria</taxon>
        <taxon>Atherinomorphae</taxon>
        <taxon>Cyprinodontiformes</taxon>
        <taxon>Rivulidae</taxon>
        <taxon>Kryptolebias</taxon>
    </lineage>
</organism>
<keyword evidence="6" id="KW-0449">Lipoprotein</keyword>
<feature type="region of interest" description="Disordered" evidence="8">
    <location>
        <begin position="226"/>
        <end position="276"/>
    </location>
</feature>
<evidence type="ECO:0000313" key="9">
    <source>
        <dbReference type="Ensembl" id="ENSKMAP00000019770.1"/>
    </source>
</evidence>
<dbReference type="GO" id="GO:0005886">
    <property type="term" value="C:plasma membrane"/>
    <property type="evidence" value="ECO:0007669"/>
    <property type="project" value="UniProtKB-SubCell"/>
</dbReference>
<keyword evidence="4 7" id="KW-0175">Coiled coil</keyword>
<proteinExistence type="predicted"/>
<evidence type="ECO:0000313" key="10">
    <source>
        <dbReference type="Proteomes" id="UP000264800"/>
    </source>
</evidence>
<keyword evidence="3" id="KW-0597">Phosphoprotein</keyword>
<sequence length="402" mass="44092">QLVLNLVLSPFLIFQEKRKRQAEIEEKRNQLDNLVLQLQHVKSKAMRERWLLQGMGAEEEEARRKQLEQDEEQGKILEDMIHRLESEIGELESEESQISAKEQVLRERLKETERSIEDLQKVIQELRTATMFAMEINVEHDPQTGEQRILSANRVNPLDAASRGVKVYDDGRKVVYEVTSSGGVSTTTVENGWSAAQVDQLVQQAARPVVRGGDGGSSQVTVTPAAHQAYVSPADMDDLSPETRLGMMPPSSAPITSQPGSSAHPSNDLSSPPQASMEHPVTMVFLGYQDIEDMSESRRLLGFDGTVKAEVVLIDEDDEKSLREKTVTDISIIDGTAADLVSGRPATSEAVSTELSSDGREPDSASSPPANPDVNTAPPPGLTPATGTDKRKRCQCSVVMLL</sequence>
<evidence type="ECO:0000256" key="2">
    <source>
        <dbReference type="ARBA" id="ARBA00022475"/>
    </source>
</evidence>
<evidence type="ECO:0000256" key="4">
    <source>
        <dbReference type="ARBA" id="ARBA00023054"/>
    </source>
</evidence>
<feature type="region of interest" description="Disordered" evidence="8">
    <location>
        <begin position="342"/>
        <end position="390"/>
    </location>
</feature>
<comment type="subcellular location">
    <subcellularLocation>
        <location evidence="1">Cell membrane</location>
        <topology evidence="1">Lipid-anchor</topology>
        <orientation evidence="1">Cytoplasmic side</orientation>
    </subcellularLocation>
</comment>
<dbReference type="Ensembl" id="ENSKMAT00000020033.1">
    <property type="protein sequence ID" value="ENSKMAP00000019770.1"/>
    <property type="gene ID" value="ENSKMAG00000014630.1"/>
</dbReference>
<dbReference type="InterPro" id="IPR004965">
    <property type="entry name" value="Paralemmin"/>
</dbReference>
<dbReference type="Proteomes" id="UP000264800">
    <property type="component" value="Unplaced"/>
</dbReference>
<dbReference type="AlphaFoldDB" id="A0A3Q3ATJ3"/>
<dbReference type="GeneTree" id="ENSGT00940000161837"/>
<accession>A0A3Q3ATJ3</accession>
<dbReference type="Pfam" id="PF03285">
    <property type="entry name" value="Paralemmin"/>
    <property type="match status" value="1"/>
</dbReference>
<feature type="coiled-coil region" evidence="7">
    <location>
        <begin position="14"/>
        <end position="129"/>
    </location>
</feature>
<name>A0A3Q3ATJ3_KRYMA</name>
<keyword evidence="10" id="KW-1185">Reference proteome</keyword>
<evidence type="ECO:0000256" key="3">
    <source>
        <dbReference type="ARBA" id="ARBA00022553"/>
    </source>
</evidence>
<feature type="compositionally biased region" description="Polar residues" evidence="8">
    <location>
        <begin position="253"/>
        <end position="274"/>
    </location>
</feature>